<gene>
    <name evidence="2" type="ORF">A3H75_00490</name>
</gene>
<evidence type="ECO:0000313" key="3">
    <source>
        <dbReference type="Proteomes" id="UP000176678"/>
    </source>
</evidence>
<name>A0A1F7VFC9_9BACT</name>
<evidence type="ECO:0000313" key="2">
    <source>
        <dbReference type="EMBL" id="OGL88704.1"/>
    </source>
</evidence>
<dbReference type="GO" id="GO:0009190">
    <property type="term" value="P:cyclic nucleotide biosynthetic process"/>
    <property type="evidence" value="ECO:0007669"/>
    <property type="project" value="InterPro"/>
</dbReference>
<dbReference type="STRING" id="1802410.A3H75_00490"/>
<dbReference type="Gene3D" id="3.30.70.1230">
    <property type="entry name" value="Nucleotide cyclase"/>
    <property type="match status" value="1"/>
</dbReference>
<dbReference type="SUPFAM" id="SSF55073">
    <property type="entry name" value="Nucleotide cyclase"/>
    <property type="match status" value="1"/>
</dbReference>
<feature type="domain" description="Guanylate cyclase" evidence="1">
    <location>
        <begin position="513"/>
        <end position="655"/>
    </location>
</feature>
<dbReference type="GO" id="GO:0004016">
    <property type="term" value="F:adenylate cyclase activity"/>
    <property type="evidence" value="ECO:0007669"/>
    <property type="project" value="UniProtKB-ARBA"/>
</dbReference>
<organism evidence="2 3">
    <name type="scientific">Candidatus Uhrbacteria bacterium RIFCSPLOWO2_02_FULL_51_9</name>
    <dbReference type="NCBI Taxonomy" id="1802410"/>
    <lineage>
        <taxon>Bacteria</taxon>
        <taxon>Candidatus Uhriibacteriota</taxon>
    </lineage>
</organism>
<comment type="caution">
    <text evidence="2">The sequence shown here is derived from an EMBL/GenBank/DDBJ whole genome shotgun (WGS) entry which is preliminary data.</text>
</comment>
<dbReference type="InterPro" id="IPR001054">
    <property type="entry name" value="A/G_cyclase"/>
</dbReference>
<dbReference type="InterPro" id="IPR029787">
    <property type="entry name" value="Nucleotide_cyclase"/>
</dbReference>
<dbReference type="EMBL" id="MGES01000031">
    <property type="protein sequence ID" value="OGL88704.1"/>
    <property type="molecule type" value="Genomic_DNA"/>
</dbReference>
<dbReference type="Proteomes" id="UP000176678">
    <property type="component" value="Unassembled WGS sequence"/>
</dbReference>
<dbReference type="PROSITE" id="PS50125">
    <property type="entry name" value="GUANYLATE_CYCLASE_2"/>
    <property type="match status" value="1"/>
</dbReference>
<accession>A0A1F7VFC9</accession>
<protein>
    <recommendedName>
        <fullName evidence="1">Guanylate cyclase domain-containing protein</fullName>
    </recommendedName>
</protein>
<reference evidence="2 3" key="1">
    <citation type="journal article" date="2016" name="Nat. Commun.">
        <title>Thousands of microbial genomes shed light on interconnected biogeochemical processes in an aquifer system.</title>
        <authorList>
            <person name="Anantharaman K."/>
            <person name="Brown C.T."/>
            <person name="Hug L.A."/>
            <person name="Sharon I."/>
            <person name="Castelle C.J."/>
            <person name="Probst A.J."/>
            <person name="Thomas B.C."/>
            <person name="Singh A."/>
            <person name="Wilkins M.J."/>
            <person name="Karaoz U."/>
            <person name="Brodie E.L."/>
            <person name="Williams K.H."/>
            <person name="Hubbard S.S."/>
            <person name="Banfield J.F."/>
        </authorList>
    </citation>
    <scope>NUCLEOTIDE SEQUENCE [LARGE SCALE GENOMIC DNA]</scope>
</reference>
<proteinExistence type="predicted"/>
<dbReference type="AlphaFoldDB" id="A0A1F7VFC9"/>
<dbReference type="GO" id="GO:0035556">
    <property type="term" value="P:intracellular signal transduction"/>
    <property type="evidence" value="ECO:0007669"/>
    <property type="project" value="InterPro"/>
</dbReference>
<evidence type="ECO:0000259" key="1">
    <source>
        <dbReference type="PROSITE" id="PS50125"/>
    </source>
</evidence>
<sequence>MTFCKEDFVQPSERALALRRETWYWGVTNADPDVSAENTRMMLFIARMLGINDRDIAAVLDAYRGLIEGSGAPPYFSRDFLEDPCNEVPLWVFIHVAEGLHDLMGRMRGDSALFAPERFAELGLKSIEFQTWGDRRKLLQQFLAPLASPLKGYRTVPGENLDFNKTKSYREMGSGKHFWQPVFFIREDIPPETDIASDWWIVEGLWPGIATIFGLPPARVKRLTRSYDPVAFFMRGSKVRDLKLVAEERDGKFFLNDAPVGERVYLGVIQLEDGTFWHDGSSIPAEWTNAELLHMPFVVPSNDVDVGSYPLLERGEAIRATELSRRIVRADIYTRRLVGYLVDGDRVMVEVEPGTWRDVGRIERRVVPRDVCSTAIRFTTDVKIGERIIVHKDEVWGTDLGFSARVEWEPVALKNRFRAAWARLFPDRKGLELRAAGARNQALATRLATMESERVRVERALQEQAEVQRQLAHDVAEAQVAAFRRYASRFPSADIAQQVLDGAYVNERVDDAVFLVIDAAGSTRAVQDRVARAHAENDLAEQAKIFATAYNGFMTWVKEVAQRHAGWVFGFEGDAIKVVFGLNPKLPRALAANDAFKTALDLLDGVHQWPPGEGITFGARIGIAMGATYLSLAGTGEDAFMTPNSGALNTAAHLEKNRCRKEGGEIALDDKTARFLAEQLHESRLSVRRTLIEMDGAGIEIVCVSE</sequence>